<organism evidence="2 3">
    <name type="scientific">Streptomyces gamaensis</name>
    <dbReference type="NCBI Taxonomy" id="1763542"/>
    <lineage>
        <taxon>Bacteria</taxon>
        <taxon>Bacillati</taxon>
        <taxon>Actinomycetota</taxon>
        <taxon>Actinomycetes</taxon>
        <taxon>Kitasatosporales</taxon>
        <taxon>Streptomycetaceae</taxon>
        <taxon>Streptomyces</taxon>
    </lineage>
</organism>
<dbReference type="RefSeq" id="WP_390320448.1">
    <property type="nucleotide sequence ID" value="NZ_JBHSPB010000023.1"/>
</dbReference>
<feature type="signal peptide" evidence="1">
    <location>
        <begin position="1"/>
        <end position="27"/>
    </location>
</feature>
<keyword evidence="3" id="KW-1185">Reference proteome</keyword>
<evidence type="ECO:0000256" key="1">
    <source>
        <dbReference type="SAM" id="SignalP"/>
    </source>
</evidence>
<sequence>MNRAYRLALVGTVTAAVLATGAAAAVAAPISTAPTAAASAASTTAVAAKPALTAKPSTASVKAWQEFRVNGKATAIKPGTVVTLQQKQGSKWVSLPARVQVKKDSTYSMRVKLGIKGKNSLRIVGGQAVSPVFTVTVR</sequence>
<comment type="caution">
    <text evidence="2">The sequence shown here is derived from an EMBL/GenBank/DDBJ whole genome shotgun (WGS) entry which is preliminary data.</text>
</comment>
<keyword evidence="1" id="KW-0732">Signal</keyword>
<accession>A0ABW0Z7V6</accession>
<name>A0ABW0Z7V6_9ACTN</name>
<reference evidence="3" key="1">
    <citation type="journal article" date="2019" name="Int. J. Syst. Evol. Microbiol.">
        <title>The Global Catalogue of Microorganisms (GCM) 10K type strain sequencing project: providing services to taxonomists for standard genome sequencing and annotation.</title>
        <authorList>
            <consortium name="The Broad Institute Genomics Platform"/>
            <consortium name="The Broad Institute Genome Sequencing Center for Infectious Disease"/>
            <person name="Wu L."/>
            <person name="Ma J."/>
        </authorList>
    </citation>
    <scope>NUCLEOTIDE SEQUENCE [LARGE SCALE GENOMIC DNA]</scope>
    <source>
        <strain evidence="3">CGMCC 4.7304</strain>
    </source>
</reference>
<protein>
    <submittedName>
        <fullName evidence="2">Uncharacterized protein</fullName>
    </submittedName>
</protein>
<evidence type="ECO:0000313" key="2">
    <source>
        <dbReference type="EMBL" id="MFC5724018.1"/>
    </source>
</evidence>
<evidence type="ECO:0000313" key="3">
    <source>
        <dbReference type="Proteomes" id="UP001596083"/>
    </source>
</evidence>
<gene>
    <name evidence="2" type="ORF">ACFP1Z_28010</name>
</gene>
<dbReference type="Proteomes" id="UP001596083">
    <property type="component" value="Unassembled WGS sequence"/>
</dbReference>
<feature type="chain" id="PRO_5046478548" evidence="1">
    <location>
        <begin position="28"/>
        <end position="138"/>
    </location>
</feature>
<dbReference type="EMBL" id="JBHSPB010000023">
    <property type="protein sequence ID" value="MFC5724018.1"/>
    <property type="molecule type" value="Genomic_DNA"/>
</dbReference>
<proteinExistence type="predicted"/>